<gene>
    <name evidence="2" type="ORF">CHS0354_031982</name>
</gene>
<sequence>MKSLIVFAVAILVVSVQGSEIIQENLDYEHMYDDGRDYISVDDSDAILDEQNLEELQDIDIADEVCQFEGAIHLKCEGKTCKTCDSGCKCPLCCFLS</sequence>
<evidence type="ECO:0000256" key="1">
    <source>
        <dbReference type="SAM" id="SignalP"/>
    </source>
</evidence>
<proteinExistence type="predicted"/>
<reference evidence="2" key="1">
    <citation type="journal article" date="2021" name="Genome Biol. Evol.">
        <title>A High-Quality Reference Genome for a Parasitic Bivalve with Doubly Uniparental Inheritance (Bivalvia: Unionida).</title>
        <authorList>
            <person name="Smith C.H."/>
        </authorList>
    </citation>
    <scope>NUCLEOTIDE SEQUENCE</scope>
    <source>
        <strain evidence="2">CHS0354</strain>
    </source>
</reference>
<protein>
    <submittedName>
        <fullName evidence="2">Uncharacterized protein</fullName>
    </submittedName>
</protein>
<name>A0AAE0TLE6_9BIVA</name>
<keyword evidence="3" id="KW-1185">Reference proteome</keyword>
<evidence type="ECO:0000313" key="2">
    <source>
        <dbReference type="EMBL" id="KAK3612386.1"/>
    </source>
</evidence>
<dbReference type="Proteomes" id="UP001195483">
    <property type="component" value="Unassembled WGS sequence"/>
</dbReference>
<dbReference type="AlphaFoldDB" id="A0AAE0TLE6"/>
<evidence type="ECO:0000313" key="3">
    <source>
        <dbReference type="Proteomes" id="UP001195483"/>
    </source>
</evidence>
<dbReference type="EMBL" id="JAEAOA010001901">
    <property type="protein sequence ID" value="KAK3612386.1"/>
    <property type="molecule type" value="Genomic_DNA"/>
</dbReference>
<organism evidence="2 3">
    <name type="scientific">Potamilus streckersoni</name>
    <dbReference type="NCBI Taxonomy" id="2493646"/>
    <lineage>
        <taxon>Eukaryota</taxon>
        <taxon>Metazoa</taxon>
        <taxon>Spiralia</taxon>
        <taxon>Lophotrochozoa</taxon>
        <taxon>Mollusca</taxon>
        <taxon>Bivalvia</taxon>
        <taxon>Autobranchia</taxon>
        <taxon>Heteroconchia</taxon>
        <taxon>Palaeoheterodonta</taxon>
        <taxon>Unionida</taxon>
        <taxon>Unionoidea</taxon>
        <taxon>Unionidae</taxon>
        <taxon>Ambleminae</taxon>
        <taxon>Lampsilini</taxon>
        <taxon>Potamilus</taxon>
    </lineage>
</organism>
<accession>A0AAE0TLE6</accession>
<reference evidence="2" key="2">
    <citation type="journal article" date="2021" name="Genome Biol. Evol.">
        <title>Developing a high-quality reference genome for a parasitic bivalve with doubly uniparental inheritance (Bivalvia: Unionida).</title>
        <authorList>
            <person name="Smith C.H."/>
        </authorList>
    </citation>
    <scope>NUCLEOTIDE SEQUENCE</scope>
    <source>
        <strain evidence="2">CHS0354</strain>
        <tissue evidence="2">Mantle</tissue>
    </source>
</reference>
<reference evidence="2" key="3">
    <citation type="submission" date="2023-05" db="EMBL/GenBank/DDBJ databases">
        <authorList>
            <person name="Smith C.H."/>
        </authorList>
    </citation>
    <scope>NUCLEOTIDE SEQUENCE</scope>
    <source>
        <strain evidence="2">CHS0354</strain>
        <tissue evidence="2">Mantle</tissue>
    </source>
</reference>
<feature type="signal peptide" evidence="1">
    <location>
        <begin position="1"/>
        <end position="18"/>
    </location>
</feature>
<keyword evidence="1" id="KW-0732">Signal</keyword>
<feature type="chain" id="PRO_5041958166" evidence="1">
    <location>
        <begin position="19"/>
        <end position="97"/>
    </location>
</feature>
<comment type="caution">
    <text evidence="2">The sequence shown here is derived from an EMBL/GenBank/DDBJ whole genome shotgun (WGS) entry which is preliminary data.</text>
</comment>